<dbReference type="AlphaFoldDB" id="A0A940MLH0"/>
<sequence length="167" mass="17210">MTPLRRRASGRRLPGPLIATLPAVAVLCAAGCSGGGSAAHVAVPRPPAGQVKVCAALHKRLPDKVGGQSRRDPRPSSGLTAGWGSGDASIVLRCGVPRPKAMDDPQAAAVDANGVSWMVQPYAKGQRFTTTYRAAYVEVTMGSKFAHDGTPIAQLAKAVSKTDPSTV</sequence>
<name>A0A940MLH0_9ACTN</name>
<feature type="region of interest" description="Disordered" evidence="1">
    <location>
        <begin position="62"/>
        <end position="83"/>
    </location>
</feature>
<feature type="signal peptide" evidence="2">
    <location>
        <begin position="1"/>
        <end position="38"/>
    </location>
</feature>
<evidence type="ECO:0000256" key="2">
    <source>
        <dbReference type="SAM" id="SignalP"/>
    </source>
</evidence>
<protein>
    <submittedName>
        <fullName evidence="3">DUF3515 domain-containing protein</fullName>
    </submittedName>
</protein>
<keyword evidence="4" id="KW-1185">Reference proteome</keyword>
<comment type="caution">
    <text evidence="3">The sequence shown here is derived from an EMBL/GenBank/DDBJ whole genome shotgun (WGS) entry which is preliminary data.</text>
</comment>
<evidence type="ECO:0000256" key="1">
    <source>
        <dbReference type="SAM" id="MobiDB-lite"/>
    </source>
</evidence>
<accession>A0A940MLH0</accession>
<dbReference type="Proteomes" id="UP000670475">
    <property type="component" value="Unassembled WGS sequence"/>
</dbReference>
<evidence type="ECO:0000313" key="4">
    <source>
        <dbReference type="Proteomes" id="UP000670475"/>
    </source>
</evidence>
<proteinExistence type="predicted"/>
<dbReference type="EMBL" id="JAGIQL010000127">
    <property type="protein sequence ID" value="MBP0460638.1"/>
    <property type="molecule type" value="Genomic_DNA"/>
</dbReference>
<dbReference type="Pfam" id="PF12028">
    <property type="entry name" value="DUF3515"/>
    <property type="match status" value="1"/>
</dbReference>
<organism evidence="3 4">
    <name type="scientific">Streptomyces montanisoli</name>
    <dbReference type="NCBI Taxonomy" id="2798581"/>
    <lineage>
        <taxon>Bacteria</taxon>
        <taxon>Bacillati</taxon>
        <taxon>Actinomycetota</taxon>
        <taxon>Actinomycetes</taxon>
        <taxon>Kitasatosporales</taxon>
        <taxon>Streptomycetaceae</taxon>
        <taxon>Streptomyces</taxon>
    </lineage>
</organism>
<gene>
    <name evidence="3" type="ORF">JFN87_24595</name>
</gene>
<feature type="chain" id="PRO_5037994326" evidence="2">
    <location>
        <begin position="39"/>
        <end position="167"/>
    </location>
</feature>
<evidence type="ECO:0000313" key="3">
    <source>
        <dbReference type="EMBL" id="MBP0460638.1"/>
    </source>
</evidence>
<keyword evidence="2" id="KW-0732">Signal</keyword>
<dbReference type="InterPro" id="IPR021903">
    <property type="entry name" value="DUF3515"/>
</dbReference>
<reference evidence="3" key="1">
    <citation type="submission" date="2021-03" db="EMBL/GenBank/DDBJ databases">
        <title>Whole genome sequence of Streptomyces bomunensis MMS17-BM035.</title>
        <authorList>
            <person name="Lee J.H."/>
        </authorList>
    </citation>
    <scope>NUCLEOTIDE SEQUENCE</scope>
    <source>
        <strain evidence="3">MMS17-BM035</strain>
    </source>
</reference>